<feature type="chain" id="PRO_5038907930" evidence="1">
    <location>
        <begin position="22"/>
        <end position="273"/>
    </location>
</feature>
<evidence type="ECO:0000313" key="2">
    <source>
        <dbReference type="EMBL" id="GIO30622.1"/>
    </source>
</evidence>
<dbReference type="RefSeq" id="WP_160040866.1">
    <property type="nucleotide sequence ID" value="NZ_BORQ01000002.1"/>
</dbReference>
<keyword evidence="1" id="KW-0732">Signal</keyword>
<feature type="signal peptide" evidence="1">
    <location>
        <begin position="1"/>
        <end position="21"/>
    </location>
</feature>
<evidence type="ECO:0000256" key="1">
    <source>
        <dbReference type="SAM" id="SignalP"/>
    </source>
</evidence>
<dbReference type="EMBL" id="BORQ01000002">
    <property type="protein sequence ID" value="GIO30622.1"/>
    <property type="molecule type" value="Genomic_DNA"/>
</dbReference>
<gene>
    <name evidence="2" type="ORF">J2TS6_17630</name>
</gene>
<organism evidence="2 3">
    <name type="scientific">Paenibacillus albilobatus</name>
    <dbReference type="NCBI Taxonomy" id="2716884"/>
    <lineage>
        <taxon>Bacteria</taxon>
        <taxon>Bacillati</taxon>
        <taxon>Bacillota</taxon>
        <taxon>Bacilli</taxon>
        <taxon>Bacillales</taxon>
        <taxon>Paenibacillaceae</taxon>
        <taxon>Paenibacillus</taxon>
    </lineage>
</organism>
<accession>A0A919XH02</accession>
<dbReference type="AlphaFoldDB" id="A0A919XH02"/>
<proteinExistence type="predicted"/>
<reference evidence="2" key="1">
    <citation type="submission" date="2021-03" db="EMBL/GenBank/DDBJ databases">
        <title>Antimicrobial resistance genes in bacteria isolated from Japanese honey, and their potential for conferring macrolide and lincosamide resistance in the American foulbrood pathogen Paenibacillus larvae.</title>
        <authorList>
            <person name="Okamoto M."/>
            <person name="Kumagai M."/>
            <person name="Kanamori H."/>
            <person name="Takamatsu D."/>
        </authorList>
    </citation>
    <scope>NUCLEOTIDE SEQUENCE</scope>
    <source>
        <strain evidence="2">J2TS6</strain>
    </source>
</reference>
<sequence length="273" mass="30093">MNKRELCRGFAALLILCACLAGCSMNPKSPEQWLKQTTGGLAGIDSFTFSGEAAVRTQSQKGFRESMAYEGILTEHDKLTIRSMLPAQAAGKGATQTVSMSNYHAAESGFRRQDGHWVHLFSEGSTALGTSLARFNPLAQLDAINKLPKEVREASGAARGTKVLRIELAPSAAKAWLSEQLETEMDAIRMQAEKAALGRPAQEKRQLADAWNKGDGQMKQMLDQAEVGIVYYLTIDKRSGFPVKLSSESNIRYLNLHRQEEHEQLVNNVVFHP</sequence>
<dbReference type="Proteomes" id="UP000679779">
    <property type="component" value="Unassembled WGS sequence"/>
</dbReference>
<dbReference type="PROSITE" id="PS51257">
    <property type="entry name" value="PROKAR_LIPOPROTEIN"/>
    <property type="match status" value="1"/>
</dbReference>
<comment type="caution">
    <text evidence="2">The sequence shown here is derived from an EMBL/GenBank/DDBJ whole genome shotgun (WGS) entry which is preliminary data.</text>
</comment>
<name>A0A919XH02_9BACL</name>
<keyword evidence="3" id="KW-1185">Reference proteome</keyword>
<evidence type="ECO:0000313" key="3">
    <source>
        <dbReference type="Proteomes" id="UP000679779"/>
    </source>
</evidence>
<protein>
    <submittedName>
        <fullName evidence="2">Uncharacterized protein</fullName>
    </submittedName>
</protein>